<gene>
    <name evidence="2" type="ORF">NIES1031_04380</name>
</gene>
<keyword evidence="3" id="KW-1185">Reference proteome</keyword>
<evidence type="ECO:0000259" key="1">
    <source>
        <dbReference type="Pfam" id="PF00561"/>
    </source>
</evidence>
<evidence type="ECO:0000313" key="2">
    <source>
        <dbReference type="EMBL" id="OKH28479.1"/>
    </source>
</evidence>
<dbReference type="Proteomes" id="UP000185984">
    <property type="component" value="Unassembled WGS sequence"/>
</dbReference>
<dbReference type="RefSeq" id="WP_073548277.1">
    <property type="nucleotide sequence ID" value="NZ_CAWMVK010000023.1"/>
</dbReference>
<dbReference type="Gene3D" id="3.40.50.1820">
    <property type="entry name" value="alpha/beta hydrolase"/>
    <property type="match status" value="1"/>
</dbReference>
<dbReference type="AlphaFoldDB" id="A0A1U7HY55"/>
<dbReference type="STRING" id="247279.NIES1031_04380"/>
<feature type="domain" description="AB hydrolase-1" evidence="1">
    <location>
        <begin position="27"/>
        <end position="285"/>
    </location>
</feature>
<dbReference type="InterPro" id="IPR000073">
    <property type="entry name" value="AB_hydrolase_1"/>
</dbReference>
<dbReference type="OrthoDB" id="252464at2"/>
<dbReference type="GO" id="GO:0016787">
    <property type="term" value="F:hydrolase activity"/>
    <property type="evidence" value="ECO:0007669"/>
    <property type="project" value="UniProtKB-KW"/>
</dbReference>
<keyword evidence="2" id="KW-0378">Hydrolase</keyword>
<evidence type="ECO:0000313" key="3">
    <source>
        <dbReference type="Proteomes" id="UP000185984"/>
    </source>
</evidence>
<dbReference type="PANTHER" id="PTHR43194:SF2">
    <property type="entry name" value="PEROXISOMAL MEMBRANE PROTEIN LPX1"/>
    <property type="match status" value="1"/>
</dbReference>
<dbReference type="EMBL" id="MRCC01000003">
    <property type="protein sequence ID" value="OKH28479.1"/>
    <property type="molecule type" value="Genomic_DNA"/>
</dbReference>
<accession>A0A1U7HY55</accession>
<dbReference type="Pfam" id="PF00561">
    <property type="entry name" value="Abhydrolase_1"/>
    <property type="match status" value="1"/>
</dbReference>
<dbReference type="PANTHER" id="PTHR43194">
    <property type="entry name" value="HYDROLASE ALPHA/BETA FOLD FAMILY"/>
    <property type="match status" value="1"/>
</dbReference>
<reference evidence="2 3" key="1">
    <citation type="submission" date="2016-11" db="EMBL/GenBank/DDBJ databases">
        <title>Draft Genome Sequences of Nine Cyanobacterial Strains from Diverse Habitats.</title>
        <authorList>
            <person name="Zhu T."/>
            <person name="Hou S."/>
            <person name="Lu X."/>
            <person name="Hess W.R."/>
        </authorList>
    </citation>
    <scope>NUCLEOTIDE SEQUENCE [LARGE SCALE GENOMIC DNA]</scope>
    <source>
        <strain evidence="2 3">5.2 s.c.1</strain>
    </source>
</reference>
<protein>
    <submittedName>
        <fullName evidence="2">Alpha/beta hydrolase</fullName>
    </submittedName>
</protein>
<dbReference type="InterPro" id="IPR050228">
    <property type="entry name" value="Carboxylesterase_BioH"/>
</dbReference>
<dbReference type="InterPro" id="IPR029058">
    <property type="entry name" value="AB_hydrolase_fold"/>
</dbReference>
<dbReference type="SUPFAM" id="SSF53474">
    <property type="entry name" value="alpha/beta-Hydrolases"/>
    <property type="match status" value="1"/>
</dbReference>
<proteinExistence type="predicted"/>
<comment type="caution">
    <text evidence="2">The sequence shown here is derived from an EMBL/GenBank/DDBJ whole genome shotgun (WGS) entry which is preliminary data.</text>
</comment>
<organism evidence="2 3">
    <name type="scientific">Chroogloeocystis siderophila 5.2 s.c.1</name>
    <dbReference type="NCBI Taxonomy" id="247279"/>
    <lineage>
        <taxon>Bacteria</taxon>
        <taxon>Bacillati</taxon>
        <taxon>Cyanobacteriota</taxon>
        <taxon>Cyanophyceae</taxon>
        <taxon>Oscillatoriophycideae</taxon>
        <taxon>Chroococcales</taxon>
        <taxon>Chroococcaceae</taxon>
        <taxon>Chroogloeocystis</taxon>
    </lineage>
</organism>
<sequence>MPYIDVRGVEHYYEWIRTPSLESQAKPVMVFVHGWAGSARYWQSVAHALADSFDCLLYDLRGFGRSQGKSPLLSTSIAVADSEIPQEESAAVQELTYELAEYADDLAALLDQLQLQQVYINAHSMGASVATLFLNRYPQRVHRAILTCSGIFEYDEKAFAAFHKFGGYVVKFRPKWLSKIPFVDRMFIARFLHRPIPAAERKAFLQDFLVADYQAALGTIFTSVSKQAAEVMPQEFARIAVPTLLVAGEYDKIIPAEMGRQAAALNPLVEYVMIPNTAHFPMLEDAETYLQKVRAFLQIEQPVKIAG</sequence>
<name>A0A1U7HY55_9CHRO</name>